<evidence type="ECO:0000256" key="7">
    <source>
        <dbReference type="RuleBase" id="RU003423"/>
    </source>
</evidence>
<dbReference type="AlphaFoldDB" id="A0A1G8YJZ3"/>
<dbReference type="EC" id="2.3.1.-" evidence="7"/>
<dbReference type="GO" id="GO:0005737">
    <property type="term" value="C:cytoplasm"/>
    <property type="evidence" value="ECO:0007669"/>
    <property type="project" value="TreeGrafter"/>
</dbReference>
<dbReference type="SUPFAM" id="SSF52777">
    <property type="entry name" value="CoA-dependent acyltransferases"/>
    <property type="match status" value="1"/>
</dbReference>
<feature type="domain" description="Lipoyl-binding" evidence="8">
    <location>
        <begin position="1"/>
        <end position="76"/>
    </location>
</feature>
<evidence type="ECO:0000256" key="6">
    <source>
        <dbReference type="ARBA" id="ARBA00023315"/>
    </source>
</evidence>
<dbReference type="CDD" id="cd06849">
    <property type="entry name" value="lipoyl_domain"/>
    <property type="match status" value="1"/>
</dbReference>
<comment type="subunit">
    <text evidence="3">Forms a 24-polypeptide structural core with octahedral symmetry.</text>
</comment>
<dbReference type="InterPro" id="IPR036625">
    <property type="entry name" value="E3-bd_dom_sf"/>
</dbReference>
<dbReference type="InterPro" id="IPR004167">
    <property type="entry name" value="PSBD"/>
</dbReference>
<dbReference type="InterPro" id="IPR000089">
    <property type="entry name" value="Biotin_lipoyl"/>
</dbReference>
<proteinExistence type="inferred from homology"/>
<evidence type="ECO:0000256" key="4">
    <source>
        <dbReference type="ARBA" id="ARBA00022679"/>
    </source>
</evidence>
<evidence type="ECO:0000256" key="3">
    <source>
        <dbReference type="ARBA" id="ARBA00011484"/>
    </source>
</evidence>
<dbReference type="InterPro" id="IPR023213">
    <property type="entry name" value="CAT-like_dom_sf"/>
</dbReference>
<dbReference type="PANTHER" id="PTHR43178">
    <property type="entry name" value="DIHYDROLIPOAMIDE ACETYLTRANSFERASE COMPONENT OF PYRUVATE DEHYDROGENASE COMPLEX"/>
    <property type="match status" value="1"/>
</dbReference>
<dbReference type="EMBL" id="FNEK01000029">
    <property type="protein sequence ID" value="SDK03189.1"/>
    <property type="molecule type" value="Genomic_DNA"/>
</dbReference>
<dbReference type="Gene3D" id="4.10.320.10">
    <property type="entry name" value="E3-binding domain"/>
    <property type="match status" value="1"/>
</dbReference>
<name>A0A1G8YJZ3_9RHOB</name>
<evidence type="ECO:0000259" key="9">
    <source>
        <dbReference type="PROSITE" id="PS51826"/>
    </source>
</evidence>
<evidence type="ECO:0000256" key="1">
    <source>
        <dbReference type="ARBA" id="ARBA00001938"/>
    </source>
</evidence>
<dbReference type="PROSITE" id="PS50968">
    <property type="entry name" value="BIOTINYL_LIPOYL"/>
    <property type="match status" value="1"/>
</dbReference>
<dbReference type="InterPro" id="IPR001078">
    <property type="entry name" value="2-oxoacid_DH_actylTfrase"/>
</dbReference>
<dbReference type="GO" id="GO:0016407">
    <property type="term" value="F:acetyltransferase activity"/>
    <property type="evidence" value="ECO:0007669"/>
    <property type="project" value="TreeGrafter"/>
</dbReference>
<dbReference type="Proteomes" id="UP000199382">
    <property type="component" value="Unassembled WGS sequence"/>
</dbReference>
<evidence type="ECO:0000259" key="8">
    <source>
        <dbReference type="PROSITE" id="PS50968"/>
    </source>
</evidence>
<reference evidence="10 11" key="1">
    <citation type="submission" date="2016-10" db="EMBL/GenBank/DDBJ databases">
        <authorList>
            <person name="de Groot N.N."/>
        </authorList>
    </citation>
    <scope>NUCLEOTIDE SEQUENCE [LARGE SCALE GENOMIC DNA]</scope>
    <source>
        <strain evidence="10 11">DSM 25294</strain>
    </source>
</reference>
<dbReference type="RefSeq" id="WP_093157432.1">
    <property type="nucleotide sequence ID" value="NZ_FNEK01000029.1"/>
</dbReference>
<keyword evidence="5 7" id="KW-0450">Lipoyl</keyword>
<dbReference type="InterPro" id="IPR011053">
    <property type="entry name" value="Single_hybrid_motif"/>
</dbReference>
<dbReference type="InterPro" id="IPR050743">
    <property type="entry name" value="2-oxoacid_DH_E2_comp"/>
</dbReference>
<keyword evidence="4 7" id="KW-0808">Transferase</keyword>
<keyword evidence="11" id="KW-1185">Reference proteome</keyword>
<dbReference type="InterPro" id="IPR003016">
    <property type="entry name" value="2-oxoA_DH_lipoyl-BS"/>
</dbReference>
<evidence type="ECO:0000313" key="11">
    <source>
        <dbReference type="Proteomes" id="UP000199382"/>
    </source>
</evidence>
<dbReference type="PROSITE" id="PS51826">
    <property type="entry name" value="PSBD"/>
    <property type="match status" value="1"/>
</dbReference>
<dbReference type="Pfam" id="PF02817">
    <property type="entry name" value="E3_binding"/>
    <property type="match status" value="1"/>
</dbReference>
<evidence type="ECO:0000256" key="2">
    <source>
        <dbReference type="ARBA" id="ARBA00007317"/>
    </source>
</evidence>
<dbReference type="Gene3D" id="3.30.559.10">
    <property type="entry name" value="Chloramphenicol acetyltransferase-like domain"/>
    <property type="match status" value="1"/>
</dbReference>
<dbReference type="SUPFAM" id="SSF51230">
    <property type="entry name" value="Single hybrid motif"/>
    <property type="match status" value="1"/>
</dbReference>
<dbReference type="SUPFAM" id="SSF47005">
    <property type="entry name" value="Peripheral subunit-binding domain of 2-oxo acid dehydrogenase complex"/>
    <property type="match status" value="1"/>
</dbReference>
<evidence type="ECO:0000256" key="5">
    <source>
        <dbReference type="ARBA" id="ARBA00022823"/>
    </source>
</evidence>
<comment type="similarity">
    <text evidence="2 7">Belongs to the 2-oxoacid dehydrogenase family.</text>
</comment>
<protein>
    <recommendedName>
        <fullName evidence="7">Dihydrolipoamide acetyltransferase component of pyruvate dehydrogenase complex</fullName>
        <ecNumber evidence="7">2.3.1.-</ecNumber>
    </recommendedName>
</protein>
<accession>A0A1G8YJZ3</accession>
<dbReference type="GO" id="GO:0031405">
    <property type="term" value="F:lipoic acid binding"/>
    <property type="evidence" value="ECO:0007669"/>
    <property type="project" value="TreeGrafter"/>
</dbReference>
<feature type="domain" description="Peripheral subunit-binding (PSBD)" evidence="9">
    <location>
        <begin position="109"/>
        <end position="146"/>
    </location>
</feature>
<dbReference type="Gene3D" id="2.40.50.100">
    <property type="match status" value="1"/>
</dbReference>
<organism evidence="10 11">
    <name type="scientific">Aliiruegeria lutimaris</name>
    <dbReference type="NCBI Taxonomy" id="571298"/>
    <lineage>
        <taxon>Bacteria</taxon>
        <taxon>Pseudomonadati</taxon>
        <taxon>Pseudomonadota</taxon>
        <taxon>Alphaproteobacteria</taxon>
        <taxon>Rhodobacterales</taxon>
        <taxon>Roseobacteraceae</taxon>
        <taxon>Aliiruegeria</taxon>
    </lineage>
</organism>
<dbReference type="STRING" id="571298.SAMN04488026_102942"/>
<sequence>MTEFTLPDLGEGLQEAEIVTWHVTPGDNIIADQPLVSVETDKAVLEIPAPVSGLLLRRFAEEGDMVAVGAPLAEIDTESATDAGAIVGDLPDGTSGKPSAERALQDRPRAVPAVRRLARESGVDLSTLTGSGPGGAILSRDVEAAAARGTPIRGVRRAMAGAMARSRDAIVPATVTDQAVISAWTETEEPTPRLVRAIVAGCRAEPALNAWFEDDRLTRHAAIDLAIAVDTPDGLFSLVLRDVGRCTDVKARLAALRQRAMTRALTPDELRGGTITLSNFGTLGGRFAVLVVSPPQVAILGAGRISEECVAENGQAVVRPVLPLSLTFDHRVVTGAEAARFLGAVRASLEHPSLEEEQP</sequence>
<keyword evidence="10" id="KW-0670">Pyruvate</keyword>
<dbReference type="OrthoDB" id="9805770at2"/>
<dbReference type="PANTHER" id="PTHR43178:SF12">
    <property type="entry name" value="DIHYDROLIPOAMIDE ACETYLTRANSFERASE COMPONENT OF PYRUVATE DEHYDROGENASE COMPLEX"/>
    <property type="match status" value="1"/>
</dbReference>
<gene>
    <name evidence="10" type="ORF">SAMN04488026_102942</name>
</gene>
<evidence type="ECO:0000313" key="10">
    <source>
        <dbReference type="EMBL" id="SDK03189.1"/>
    </source>
</evidence>
<keyword evidence="6 7" id="KW-0012">Acyltransferase</keyword>
<comment type="cofactor">
    <cofactor evidence="1 7">
        <name>(R)-lipoate</name>
        <dbReference type="ChEBI" id="CHEBI:83088"/>
    </cofactor>
</comment>
<dbReference type="Pfam" id="PF00364">
    <property type="entry name" value="Biotin_lipoyl"/>
    <property type="match status" value="1"/>
</dbReference>
<dbReference type="PROSITE" id="PS00189">
    <property type="entry name" value="LIPOYL"/>
    <property type="match status" value="1"/>
</dbReference>
<dbReference type="Pfam" id="PF00198">
    <property type="entry name" value="2-oxoacid_dh"/>
    <property type="match status" value="1"/>
</dbReference>